<dbReference type="Proteomes" id="UP001385951">
    <property type="component" value="Unassembled WGS sequence"/>
</dbReference>
<reference evidence="2 3" key="1">
    <citation type="submission" date="2022-09" db="EMBL/GenBank/DDBJ databases">
        <authorList>
            <person name="Palmer J.M."/>
        </authorList>
    </citation>
    <scope>NUCLEOTIDE SEQUENCE [LARGE SCALE GENOMIC DNA]</scope>
    <source>
        <strain evidence="2 3">DSM 7382</strain>
    </source>
</reference>
<name>A0AAW0GEB2_9APHY</name>
<proteinExistence type="predicted"/>
<feature type="compositionally biased region" description="Polar residues" evidence="1">
    <location>
        <begin position="53"/>
        <end position="70"/>
    </location>
</feature>
<keyword evidence="3" id="KW-1185">Reference proteome</keyword>
<protein>
    <submittedName>
        <fullName evidence="2">Uncharacterized protein</fullName>
    </submittedName>
</protein>
<accession>A0AAW0GEB2</accession>
<evidence type="ECO:0000313" key="2">
    <source>
        <dbReference type="EMBL" id="KAK7690149.1"/>
    </source>
</evidence>
<organism evidence="2 3">
    <name type="scientific">Cerrena zonata</name>
    <dbReference type="NCBI Taxonomy" id="2478898"/>
    <lineage>
        <taxon>Eukaryota</taxon>
        <taxon>Fungi</taxon>
        <taxon>Dikarya</taxon>
        <taxon>Basidiomycota</taxon>
        <taxon>Agaricomycotina</taxon>
        <taxon>Agaricomycetes</taxon>
        <taxon>Polyporales</taxon>
        <taxon>Cerrenaceae</taxon>
        <taxon>Cerrena</taxon>
    </lineage>
</organism>
<comment type="caution">
    <text evidence="2">The sequence shown here is derived from an EMBL/GenBank/DDBJ whole genome shotgun (WGS) entry which is preliminary data.</text>
</comment>
<feature type="region of interest" description="Disordered" evidence="1">
    <location>
        <begin position="36"/>
        <end position="86"/>
    </location>
</feature>
<gene>
    <name evidence="2" type="ORF">QCA50_006798</name>
</gene>
<sequence length="105" mass="11761">MLKEDWFQISDGISISDGRKTQCDKMTKVARQTRGLRPKRQLAEMQKTDSESSPHSSFPLTIPSLFTNLHDTGHQDGGLDPAQTDPSRFVSRYRSVQVNHAASCV</sequence>
<evidence type="ECO:0000313" key="3">
    <source>
        <dbReference type="Proteomes" id="UP001385951"/>
    </source>
</evidence>
<dbReference type="EMBL" id="JASBNA010000007">
    <property type="protein sequence ID" value="KAK7690149.1"/>
    <property type="molecule type" value="Genomic_DNA"/>
</dbReference>
<dbReference type="AlphaFoldDB" id="A0AAW0GEB2"/>
<evidence type="ECO:0000256" key="1">
    <source>
        <dbReference type="SAM" id="MobiDB-lite"/>
    </source>
</evidence>